<name>A0A8B6X4G7_9BURK</name>
<dbReference type="Proteomes" id="UP000675920">
    <property type="component" value="Unplaced"/>
</dbReference>
<reference evidence="2" key="1">
    <citation type="submission" date="2025-08" db="UniProtKB">
        <authorList>
            <consortium name="RefSeq"/>
        </authorList>
    </citation>
    <scope>IDENTIFICATION</scope>
</reference>
<sequence>MSDDIQIPSDWLAPPPADPLAVAARELRGQRSLRESPRNSFMLQNRLFAKLIAASGKEKARAELMTLSGLDTETFPLGTPAEQRRFIDEARRRLGKLADD</sequence>
<dbReference type="AlphaFoldDB" id="A0A8B6X4G7"/>
<dbReference type="RefSeq" id="WP_028311912.1">
    <property type="nucleotide sequence ID" value="NZ_AXWS01000014.1"/>
</dbReference>
<keyword evidence="1" id="KW-1185">Reference proteome</keyword>
<evidence type="ECO:0000313" key="1">
    <source>
        <dbReference type="Proteomes" id="UP000675920"/>
    </source>
</evidence>
<protein>
    <submittedName>
        <fullName evidence="2">Uncharacterized protein</fullName>
    </submittedName>
</protein>
<organism evidence="1 2">
    <name type="scientific">Derxia gummosa DSM 723</name>
    <dbReference type="NCBI Taxonomy" id="1121388"/>
    <lineage>
        <taxon>Bacteria</taxon>
        <taxon>Pseudomonadati</taxon>
        <taxon>Pseudomonadota</taxon>
        <taxon>Betaproteobacteria</taxon>
        <taxon>Burkholderiales</taxon>
        <taxon>Alcaligenaceae</taxon>
        <taxon>Derxia</taxon>
    </lineage>
</organism>
<evidence type="ECO:0000313" key="2">
    <source>
        <dbReference type="RefSeq" id="WP_028311912.1"/>
    </source>
</evidence>
<accession>A0A8B6X4G7</accession>
<proteinExistence type="predicted"/>